<dbReference type="Pfam" id="PF00670">
    <property type="entry name" value="AdoHcyase_NAD"/>
    <property type="match status" value="1"/>
</dbReference>
<evidence type="ECO:0000259" key="8">
    <source>
        <dbReference type="SMART" id="SM00997"/>
    </source>
</evidence>
<evidence type="ECO:0000256" key="2">
    <source>
        <dbReference type="ARBA" id="ARBA00022563"/>
    </source>
</evidence>
<dbReference type="InterPro" id="IPR020082">
    <property type="entry name" value="S-Ado-L-homoCys_hydrolase_CS"/>
</dbReference>
<dbReference type="EC" id="3.13.1.9" evidence="5"/>
<evidence type="ECO:0000313" key="10">
    <source>
        <dbReference type="Proteomes" id="UP000600363"/>
    </source>
</evidence>
<comment type="miscellaneous">
    <text evidence="5">SAH is a product of SAM methyltransferases and is known to be a feedback inhibitor of these enzymes. As a result of this inhibition, organisms have evolved efficient enzymes to metabolize SAH via different pathways. The pathway found in methanogens differs from the canonical pathway, it uses the deamination of S-adenosyl-L-homocysteine to form S-inosyl-L-homocysteine for the regeneration of SAM from S-adenosyl-L-homocysteine.</text>
</comment>
<feature type="binding site" evidence="6">
    <location>
        <begin position="204"/>
        <end position="209"/>
    </location>
    <ligand>
        <name>NAD(+)</name>
        <dbReference type="ChEBI" id="CHEBI:57540"/>
    </ligand>
</feature>
<dbReference type="InterPro" id="IPR042172">
    <property type="entry name" value="Adenosylhomocyst_ase-like_sf"/>
</dbReference>
<protein>
    <recommendedName>
        <fullName evidence="5">S-inosyl-L-homocysteine hydrolase</fullName>
        <shortName evidence="5">SIHH</shortName>
        <ecNumber evidence="5">3.13.1.9</ecNumber>
    </recommendedName>
</protein>
<dbReference type="RefSeq" id="WP_042687566.1">
    <property type="nucleotide sequence ID" value="NZ_DUIH01000003.1"/>
</dbReference>
<dbReference type="Proteomes" id="UP000600363">
    <property type="component" value="Unassembled WGS sequence"/>
</dbReference>
<keyword evidence="2 5" id="KW-0554">One-carbon metabolism</keyword>
<feature type="binding site" evidence="5 6">
    <location>
        <position position="327"/>
    </location>
    <ligand>
        <name>NAD(+)</name>
        <dbReference type="ChEBI" id="CHEBI:57540"/>
    </ligand>
</feature>
<comment type="caution">
    <text evidence="5">Lacks conserved residue(s) required for the propagation of feature annotation.</text>
</comment>
<evidence type="ECO:0000256" key="4">
    <source>
        <dbReference type="ARBA" id="ARBA00023027"/>
    </source>
</evidence>
<dbReference type="SUPFAM" id="SSF52283">
    <property type="entry name" value="Formate/glycerate dehydrogenase catalytic domain-like"/>
    <property type="match status" value="1"/>
</dbReference>
<feature type="binding site" evidence="5 6">
    <location>
        <begin position="281"/>
        <end position="283"/>
    </location>
    <ligand>
        <name>NAD(+)</name>
        <dbReference type="ChEBI" id="CHEBI:57540"/>
    </ligand>
</feature>
<dbReference type="AlphaFoldDB" id="A0A832VZC5"/>
<comment type="similarity">
    <text evidence="1 5 7">Belongs to the adenosylhomocysteinase family.</text>
</comment>
<dbReference type="GO" id="GO:0016802">
    <property type="term" value="F:trialkylsulfonium hydrolase activity"/>
    <property type="evidence" value="ECO:0007669"/>
    <property type="project" value="UniProtKB-UniRule"/>
</dbReference>
<accession>A0A832VZC5</accession>
<dbReference type="GO" id="GO:0033353">
    <property type="term" value="P:S-adenosylmethionine cycle"/>
    <property type="evidence" value="ECO:0007669"/>
    <property type="project" value="TreeGrafter"/>
</dbReference>
<feature type="binding site" evidence="6">
    <location>
        <position position="334"/>
    </location>
    <ligand>
        <name>NAD(+)</name>
        <dbReference type="ChEBI" id="CHEBI:57540"/>
    </ligand>
</feature>
<comment type="catalytic activity">
    <reaction evidence="5">
        <text>S-inosyl-L-homocysteine + H2O = L-homocysteine + inosine</text>
        <dbReference type="Rhea" id="RHEA:59828"/>
        <dbReference type="ChEBI" id="CHEBI:15377"/>
        <dbReference type="ChEBI" id="CHEBI:17596"/>
        <dbReference type="ChEBI" id="CHEBI:57985"/>
        <dbReference type="ChEBI" id="CHEBI:58199"/>
        <dbReference type="EC" id="3.13.1.9"/>
    </reaction>
</comment>
<dbReference type="PANTHER" id="PTHR23420:SF0">
    <property type="entry name" value="ADENOSYLHOMOCYSTEINASE"/>
    <property type="match status" value="1"/>
</dbReference>
<dbReference type="CDD" id="cd00401">
    <property type="entry name" value="SAHH"/>
    <property type="match status" value="1"/>
</dbReference>
<comment type="subcellular location">
    <subcellularLocation>
        <location evidence="5">Cytoplasm</location>
    </subcellularLocation>
</comment>
<dbReference type="NCBIfam" id="NF004005">
    <property type="entry name" value="PRK05476.2-3"/>
    <property type="match status" value="1"/>
</dbReference>
<feature type="binding site" evidence="5">
    <location>
        <position position="168"/>
    </location>
    <ligand>
        <name>substrate</name>
    </ligand>
</feature>
<evidence type="ECO:0000256" key="7">
    <source>
        <dbReference type="RuleBase" id="RU004166"/>
    </source>
</evidence>
<dbReference type="SUPFAM" id="SSF51735">
    <property type="entry name" value="NAD(P)-binding Rossmann-fold domains"/>
    <property type="match status" value="1"/>
</dbReference>
<evidence type="ECO:0000256" key="1">
    <source>
        <dbReference type="ARBA" id="ARBA00007122"/>
    </source>
</evidence>
<sequence>MSELGRMKIEWARAHMPVMAHVAEEMEGTLDGITVGMALHVEAKTAVLVETLMRAGARVVITGCNPLSTQDEVASALREGGVECYAKRGCTPEEYYEAIHRVLDARPDIVIDDGGDLLFMLHTERRELLSHVRGGCEETTTGVIRLKAMHAQGELHIPVIAVNNARTKFLFDNRYGTGQSAWDGIIRTTNLLIAGKRVVVAGYGWCGRGVAMRADGLGAHVIVCEVDPVRALEAHMDGYEVMPMNEAARIGDIFITATGDRDVITLEHMRLMKDGALLANAGHFNVEIDVAGLERAAESTREVRKNVKEYVLDGRRIYVLAEGRLVNLAAADGHPIEVMDMSFANQALCVHHLAHTNLESGVYDVPQHIDEHVARLKLASLSVSIDELSEVQKKYLSDWREGT</sequence>
<dbReference type="InterPro" id="IPR036291">
    <property type="entry name" value="NAD(P)-bd_dom_sf"/>
</dbReference>
<feature type="binding site" evidence="5 6">
    <location>
        <position position="225"/>
    </location>
    <ligand>
        <name>NAD(+)</name>
        <dbReference type="ChEBI" id="CHEBI:57540"/>
    </ligand>
</feature>
<dbReference type="UniPathway" id="UPA00315"/>
<comment type="caution">
    <text evidence="9">The sequence shown here is derived from an EMBL/GenBank/DDBJ whole genome shotgun (WGS) entry which is preliminary data.</text>
</comment>
<comment type="function">
    <text evidence="5">Catalyzes the hydrolysis of S-inosyl-L-homocysteine (SIH) to L-homocysteine (Hcy) and inosine. Likely functions in a S-adenosyl-L-methionine (SAM) recycling pathway from S-adenosyl-L-homocysteine (SAH) produced from SAM-dependent methylation reactions. Can also catalyze the reverse reaction in vitro, i.e. the synthesis of SIH from Hcy and inosine.</text>
</comment>
<dbReference type="GO" id="GO:0004013">
    <property type="term" value="F:adenosylhomocysteinase activity"/>
    <property type="evidence" value="ECO:0007669"/>
    <property type="project" value="UniProtKB-UniRule"/>
</dbReference>
<feature type="binding site" evidence="5">
    <location>
        <position position="172"/>
    </location>
    <ligand>
        <name>substrate</name>
    </ligand>
</feature>
<feature type="binding site" evidence="5">
    <location>
        <begin position="202"/>
        <end position="207"/>
    </location>
    <ligand>
        <name>NAD(+)</name>
        <dbReference type="ChEBI" id="CHEBI:57540"/>
    </ligand>
</feature>
<comment type="cofactor">
    <cofactor evidence="5 6">
        <name>NAD(+)</name>
        <dbReference type="ChEBI" id="CHEBI:57540"/>
    </cofactor>
    <text evidence="5 6">Binds 1 NAD(+) per subunit.</text>
</comment>
<dbReference type="PIRSF" id="PIRSF001109">
    <property type="entry name" value="Ad_hcy_hydrolase"/>
    <property type="match status" value="1"/>
</dbReference>
<dbReference type="InterPro" id="IPR000043">
    <property type="entry name" value="Adenosylhomocysteinase-like"/>
</dbReference>
<evidence type="ECO:0000256" key="5">
    <source>
        <dbReference type="HAMAP-Rule" id="MF_00563"/>
    </source>
</evidence>
<feature type="binding site" evidence="5 6">
    <location>
        <begin position="139"/>
        <end position="141"/>
    </location>
    <ligand>
        <name>NAD(+)</name>
        <dbReference type="ChEBI" id="CHEBI:57540"/>
    </ligand>
</feature>
<proteinExistence type="inferred from homology"/>
<evidence type="ECO:0000313" key="9">
    <source>
        <dbReference type="EMBL" id="HIH69200.1"/>
    </source>
</evidence>
<dbReference type="GO" id="GO:0006556">
    <property type="term" value="P:S-adenosylmethionine biosynthetic process"/>
    <property type="evidence" value="ECO:0007669"/>
    <property type="project" value="UniProtKB-UniRule"/>
</dbReference>
<dbReference type="Pfam" id="PF05221">
    <property type="entry name" value="AdoHcyase"/>
    <property type="match status" value="2"/>
</dbReference>
<comment type="pathway">
    <text evidence="5">Amino-acid biosynthesis; S-adenosyl-L-methionine biosynthesis.</text>
</comment>
<keyword evidence="3 5" id="KW-0378">Hydrolase</keyword>
<dbReference type="PROSITE" id="PS00739">
    <property type="entry name" value="ADOHCYASE_2"/>
    <property type="match status" value="1"/>
</dbReference>
<feature type="binding site" evidence="5">
    <location>
        <position position="138"/>
    </location>
    <ligand>
        <name>substrate</name>
    </ligand>
</feature>
<evidence type="ECO:0000256" key="6">
    <source>
        <dbReference type="PIRSR" id="PIRSR001109-2"/>
    </source>
</evidence>
<feature type="domain" description="S-adenosyl-L-homocysteine hydrolase NAD binding" evidence="8">
    <location>
        <begin position="173"/>
        <end position="333"/>
    </location>
</feature>
<keyword evidence="5" id="KW-0963">Cytoplasm</keyword>
<dbReference type="GO" id="GO:0005829">
    <property type="term" value="C:cytosol"/>
    <property type="evidence" value="ECO:0007669"/>
    <property type="project" value="TreeGrafter"/>
</dbReference>
<dbReference type="PANTHER" id="PTHR23420">
    <property type="entry name" value="ADENOSYLHOMOCYSTEINASE"/>
    <property type="match status" value="1"/>
</dbReference>
<feature type="binding site" evidence="5">
    <location>
        <position position="113"/>
    </location>
    <ligand>
        <name>substrate</name>
    </ligand>
</feature>
<dbReference type="EMBL" id="DUIH01000003">
    <property type="protein sequence ID" value="HIH69200.1"/>
    <property type="molecule type" value="Genomic_DNA"/>
</dbReference>
<dbReference type="HAMAP" id="MF_00563">
    <property type="entry name" value="AdoHcyase"/>
    <property type="match status" value="1"/>
</dbReference>
<dbReference type="SMART" id="SM00996">
    <property type="entry name" value="AdoHcyase"/>
    <property type="match status" value="1"/>
</dbReference>
<dbReference type="Gene3D" id="3.40.50.720">
    <property type="entry name" value="NAD(P)-binding Rossmann-like Domain"/>
    <property type="match status" value="1"/>
</dbReference>
<dbReference type="FunFam" id="3.40.50.720:FF:000004">
    <property type="entry name" value="Adenosylhomocysteinase"/>
    <property type="match status" value="1"/>
</dbReference>
<keyword evidence="4 5" id="KW-0520">NAD</keyword>
<organism evidence="9 10">
    <name type="scientific">Methermicoccus shengliensis</name>
    <dbReference type="NCBI Taxonomy" id="660064"/>
    <lineage>
        <taxon>Archaea</taxon>
        <taxon>Methanobacteriati</taxon>
        <taxon>Methanobacteriota</taxon>
        <taxon>Stenosarchaea group</taxon>
        <taxon>Methanomicrobia</taxon>
        <taxon>Methanosarcinales</taxon>
        <taxon>Methermicoccaceae</taxon>
        <taxon>Methermicoccus</taxon>
    </lineage>
</organism>
<dbReference type="NCBIfam" id="TIGR00936">
    <property type="entry name" value="ahcY"/>
    <property type="match status" value="1"/>
</dbReference>
<gene>
    <name evidence="9" type="ORF">HA299_01045</name>
</gene>
<dbReference type="InterPro" id="IPR015878">
    <property type="entry name" value="Ado_hCys_hydrolase_NAD-bd"/>
</dbReference>
<feature type="binding site" evidence="5">
    <location>
        <position position="173"/>
    </location>
    <ligand>
        <name>NAD(+)</name>
        <dbReference type="ChEBI" id="CHEBI:57540"/>
    </ligand>
</feature>
<dbReference type="SMART" id="SM00997">
    <property type="entry name" value="AdoHcyase_NAD"/>
    <property type="match status" value="1"/>
</dbReference>
<dbReference type="Gene3D" id="3.40.50.1480">
    <property type="entry name" value="Adenosylhomocysteinase-like"/>
    <property type="match status" value="1"/>
</dbReference>
<name>A0A832VZC5_9EURY</name>
<reference evidence="9" key="1">
    <citation type="journal article" date="2020" name="bioRxiv">
        <title>A rank-normalized archaeal taxonomy based on genome phylogeny resolves widespread incomplete and uneven classifications.</title>
        <authorList>
            <person name="Rinke C."/>
            <person name="Chuvochina M."/>
            <person name="Mussig A.J."/>
            <person name="Chaumeil P.-A."/>
            <person name="Waite D.W."/>
            <person name="Whitman W.B."/>
            <person name="Parks D.H."/>
            <person name="Hugenholtz P."/>
        </authorList>
    </citation>
    <scope>NUCLEOTIDE SEQUENCE</scope>
    <source>
        <strain evidence="9">UBA12518</strain>
    </source>
</reference>
<evidence type="ECO:0000256" key="3">
    <source>
        <dbReference type="ARBA" id="ARBA00022801"/>
    </source>
</evidence>
<dbReference type="GO" id="GO:0006730">
    <property type="term" value="P:one-carbon metabolic process"/>
    <property type="evidence" value="ECO:0007669"/>
    <property type="project" value="UniProtKB-UniRule"/>
</dbReference>